<dbReference type="CDD" id="cd01335">
    <property type="entry name" value="Radical_SAM"/>
    <property type="match status" value="1"/>
</dbReference>
<feature type="binding site" evidence="14">
    <location>
        <position position="194"/>
    </location>
    <ligand>
        <name>S-adenosyl-L-methionine</name>
        <dbReference type="ChEBI" id="CHEBI:59789"/>
    </ligand>
</feature>
<keyword evidence="7 14" id="KW-0808">Transferase</keyword>
<evidence type="ECO:0000256" key="13">
    <source>
        <dbReference type="ARBA" id="ARBA00023157"/>
    </source>
</evidence>
<dbReference type="SFLD" id="SFLDF00275">
    <property type="entry name" value="adenosine_C2_methyltransferase"/>
    <property type="match status" value="1"/>
</dbReference>
<dbReference type="PIRSF" id="PIRSF006004">
    <property type="entry name" value="CHP00048"/>
    <property type="match status" value="1"/>
</dbReference>
<dbReference type="NCBIfam" id="TIGR00048">
    <property type="entry name" value="rRNA_mod_RlmN"/>
    <property type="match status" value="1"/>
</dbReference>
<feature type="domain" description="Radical SAM core" evidence="15">
    <location>
        <begin position="98"/>
        <end position="321"/>
    </location>
</feature>
<feature type="active site" description="Proton acceptor" evidence="14">
    <location>
        <position position="92"/>
    </location>
</feature>
<feature type="binding site" evidence="14">
    <location>
        <position position="112"/>
    </location>
    <ligand>
        <name>[4Fe-4S] cluster</name>
        <dbReference type="ChEBI" id="CHEBI:49883"/>
        <note>4Fe-4S-S-AdoMet</note>
    </ligand>
</feature>
<organism evidence="16">
    <name type="scientific">Thermodesulfobium narugense</name>
    <dbReference type="NCBI Taxonomy" id="184064"/>
    <lineage>
        <taxon>Bacteria</taxon>
        <taxon>Pseudomonadati</taxon>
        <taxon>Thermodesulfobiota</taxon>
        <taxon>Thermodesulfobiia</taxon>
        <taxon>Thermodesulfobiales</taxon>
        <taxon>Thermodesulfobiaceae</taxon>
        <taxon>Thermodesulfobium</taxon>
    </lineage>
</organism>
<reference evidence="16" key="1">
    <citation type="journal article" date="2020" name="mSystems">
        <title>Genome- and Community-Level Interaction Insights into Carbon Utilization and Element Cycling Functions of Hydrothermarchaeota in Hydrothermal Sediment.</title>
        <authorList>
            <person name="Zhou Z."/>
            <person name="Liu Y."/>
            <person name="Xu W."/>
            <person name="Pan J."/>
            <person name="Luo Z.H."/>
            <person name="Li M."/>
        </authorList>
    </citation>
    <scope>NUCLEOTIDE SEQUENCE [LARGE SCALE GENOMIC DNA]</scope>
    <source>
        <strain evidence="16">SpSt-1019</strain>
    </source>
</reference>
<dbReference type="Gene3D" id="1.10.150.530">
    <property type="match status" value="1"/>
</dbReference>
<keyword evidence="11 14" id="KW-0408">Iron</keyword>
<feature type="binding site" evidence="14">
    <location>
        <begin position="217"/>
        <end position="219"/>
    </location>
    <ligand>
        <name>S-adenosyl-L-methionine</name>
        <dbReference type="ChEBI" id="CHEBI:59789"/>
    </ligand>
</feature>
<comment type="cofactor">
    <cofactor evidence="14">
        <name>[4Fe-4S] cluster</name>
        <dbReference type="ChEBI" id="CHEBI:49883"/>
    </cofactor>
    <text evidence="14">Binds 1 [4Fe-4S] cluster. The cluster is coordinated with 3 cysteines and an exchangeable S-adenosyl-L-methionine.</text>
</comment>
<dbReference type="InterPro" id="IPR040072">
    <property type="entry name" value="Methyltransferase_A"/>
</dbReference>
<comment type="caution">
    <text evidence="14">Lacks conserved residue(s) required for the propagation of feature annotation.</text>
</comment>
<dbReference type="SFLD" id="SFLDG01062">
    <property type="entry name" value="methyltransferase_(Class_A)"/>
    <property type="match status" value="1"/>
</dbReference>
<dbReference type="HAMAP" id="MF_01849">
    <property type="entry name" value="RNA_methyltr_RlmN"/>
    <property type="match status" value="1"/>
</dbReference>
<evidence type="ECO:0000256" key="7">
    <source>
        <dbReference type="ARBA" id="ARBA00022679"/>
    </source>
</evidence>
<evidence type="ECO:0000256" key="1">
    <source>
        <dbReference type="ARBA" id="ARBA00004496"/>
    </source>
</evidence>
<feature type="binding site" evidence="14">
    <location>
        <position position="293"/>
    </location>
    <ligand>
        <name>S-adenosyl-L-methionine</name>
        <dbReference type="ChEBI" id="CHEBI:59789"/>
    </ligand>
</feature>
<dbReference type="InterPro" id="IPR048641">
    <property type="entry name" value="RlmN_N"/>
</dbReference>
<proteinExistence type="inferred from homology"/>
<keyword evidence="5 14" id="KW-0698">rRNA processing</keyword>
<name>A0A7C5PRQ8_9BACT</name>
<protein>
    <recommendedName>
        <fullName evidence="14">Probable dual-specificity RNA methyltransferase RlmN</fullName>
        <ecNumber evidence="14">2.1.1.192</ecNumber>
    </recommendedName>
    <alternativeName>
        <fullName evidence="14">23S rRNA (adenine(2503)-C(2))-methyltransferase</fullName>
    </alternativeName>
    <alternativeName>
        <fullName evidence="14">23S rRNA m2A2503 methyltransferase</fullName>
    </alternativeName>
    <alternativeName>
        <fullName evidence="14">Ribosomal RNA large subunit methyltransferase N</fullName>
    </alternativeName>
    <alternativeName>
        <fullName evidence="14">tRNA (adenine(37)-C(2))-methyltransferase</fullName>
    </alternativeName>
    <alternativeName>
        <fullName evidence="14">tRNA m2A37 methyltransferase</fullName>
    </alternativeName>
</protein>
<evidence type="ECO:0000256" key="4">
    <source>
        <dbReference type="ARBA" id="ARBA00022490"/>
    </source>
</evidence>
<comment type="catalytic activity">
    <reaction evidence="14">
        <text>adenosine(37) in tRNA + 2 reduced [2Fe-2S]-[ferredoxin] + 2 S-adenosyl-L-methionine = 2-methyladenosine(37) in tRNA + 5'-deoxyadenosine + L-methionine + 2 oxidized [2Fe-2S]-[ferredoxin] + S-adenosyl-L-homocysteine</text>
        <dbReference type="Rhea" id="RHEA:43332"/>
        <dbReference type="Rhea" id="RHEA-COMP:10000"/>
        <dbReference type="Rhea" id="RHEA-COMP:10001"/>
        <dbReference type="Rhea" id="RHEA-COMP:10162"/>
        <dbReference type="Rhea" id="RHEA-COMP:10485"/>
        <dbReference type="ChEBI" id="CHEBI:17319"/>
        <dbReference type="ChEBI" id="CHEBI:33737"/>
        <dbReference type="ChEBI" id="CHEBI:33738"/>
        <dbReference type="ChEBI" id="CHEBI:57844"/>
        <dbReference type="ChEBI" id="CHEBI:57856"/>
        <dbReference type="ChEBI" id="CHEBI:59789"/>
        <dbReference type="ChEBI" id="CHEBI:74411"/>
        <dbReference type="ChEBI" id="CHEBI:74497"/>
        <dbReference type="EC" id="2.1.1.192"/>
    </reaction>
</comment>
<dbReference type="GO" id="GO:0051539">
    <property type="term" value="F:4 iron, 4 sulfur cluster binding"/>
    <property type="evidence" value="ECO:0007669"/>
    <property type="project" value="UniProtKB-UniRule"/>
</dbReference>
<feature type="binding site" evidence="14">
    <location>
        <position position="119"/>
    </location>
    <ligand>
        <name>[4Fe-4S] cluster</name>
        <dbReference type="ChEBI" id="CHEBI:49883"/>
        <note>4Fe-4S-S-AdoMet</note>
    </ligand>
</feature>
<dbReference type="GO" id="GO:0046872">
    <property type="term" value="F:metal ion binding"/>
    <property type="evidence" value="ECO:0007669"/>
    <property type="project" value="UniProtKB-KW"/>
</dbReference>
<dbReference type="SFLD" id="SFLDS00029">
    <property type="entry name" value="Radical_SAM"/>
    <property type="match status" value="1"/>
</dbReference>
<comment type="catalytic activity">
    <reaction evidence="14">
        <text>adenosine(2503) in 23S rRNA + 2 reduced [2Fe-2S]-[ferredoxin] + 2 S-adenosyl-L-methionine = 2-methyladenosine(2503) in 23S rRNA + 5'-deoxyadenosine + L-methionine + 2 oxidized [2Fe-2S]-[ferredoxin] + S-adenosyl-L-homocysteine</text>
        <dbReference type="Rhea" id="RHEA:42916"/>
        <dbReference type="Rhea" id="RHEA-COMP:10000"/>
        <dbReference type="Rhea" id="RHEA-COMP:10001"/>
        <dbReference type="Rhea" id="RHEA-COMP:10152"/>
        <dbReference type="Rhea" id="RHEA-COMP:10282"/>
        <dbReference type="ChEBI" id="CHEBI:17319"/>
        <dbReference type="ChEBI" id="CHEBI:33737"/>
        <dbReference type="ChEBI" id="CHEBI:33738"/>
        <dbReference type="ChEBI" id="CHEBI:57844"/>
        <dbReference type="ChEBI" id="CHEBI:57856"/>
        <dbReference type="ChEBI" id="CHEBI:59789"/>
        <dbReference type="ChEBI" id="CHEBI:74411"/>
        <dbReference type="ChEBI" id="CHEBI:74497"/>
        <dbReference type="EC" id="2.1.1.192"/>
    </reaction>
</comment>
<dbReference type="PANTHER" id="PTHR30544">
    <property type="entry name" value="23S RRNA METHYLTRANSFERASE"/>
    <property type="match status" value="1"/>
</dbReference>
<dbReference type="GO" id="GO:0030488">
    <property type="term" value="P:tRNA methylation"/>
    <property type="evidence" value="ECO:0007669"/>
    <property type="project" value="UniProtKB-UniRule"/>
</dbReference>
<evidence type="ECO:0000256" key="3">
    <source>
        <dbReference type="ARBA" id="ARBA00022485"/>
    </source>
</evidence>
<dbReference type="AlphaFoldDB" id="A0A7C5PRQ8"/>
<keyword evidence="3 14" id="KW-0004">4Fe-4S</keyword>
<evidence type="ECO:0000256" key="12">
    <source>
        <dbReference type="ARBA" id="ARBA00023014"/>
    </source>
</evidence>
<dbReference type="GO" id="GO:0000049">
    <property type="term" value="F:tRNA binding"/>
    <property type="evidence" value="ECO:0007669"/>
    <property type="project" value="UniProtKB-UniRule"/>
</dbReference>
<dbReference type="GO" id="GO:0019843">
    <property type="term" value="F:rRNA binding"/>
    <property type="evidence" value="ECO:0007669"/>
    <property type="project" value="UniProtKB-UniRule"/>
</dbReference>
<dbReference type="Pfam" id="PF21016">
    <property type="entry name" value="RlmN_N"/>
    <property type="match status" value="1"/>
</dbReference>
<comment type="function">
    <text evidence="14">Specifically methylates position 2 of adenine 2503 in 23S rRNA and position 2 of adenine 37 in tRNAs.</text>
</comment>
<evidence type="ECO:0000256" key="5">
    <source>
        <dbReference type="ARBA" id="ARBA00022552"/>
    </source>
</evidence>
<dbReference type="GO" id="GO:0005737">
    <property type="term" value="C:cytoplasm"/>
    <property type="evidence" value="ECO:0007669"/>
    <property type="project" value="UniProtKB-SubCell"/>
</dbReference>
<dbReference type="InterPro" id="IPR027492">
    <property type="entry name" value="RNA_MTrfase_RlmN"/>
</dbReference>
<dbReference type="SUPFAM" id="SSF102114">
    <property type="entry name" value="Radical SAM enzymes"/>
    <property type="match status" value="1"/>
</dbReference>
<dbReference type="Pfam" id="PF04055">
    <property type="entry name" value="Radical_SAM"/>
    <property type="match status" value="1"/>
</dbReference>
<dbReference type="FunFam" id="3.20.20.70:FF:000014">
    <property type="entry name" value="Probable dual-specificity RNA methyltransferase RlmN"/>
    <property type="match status" value="1"/>
</dbReference>
<comment type="caution">
    <text evidence="16">The sequence shown here is derived from an EMBL/GenBank/DDBJ whole genome shotgun (WGS) entry which is preliminary data.</text>
</comment>
<dbReference type="PROSITE" id="PS51918">
    <property type="entry name" value="RADICAL_SAM"/>
    <property type="match status" value="1"/>
</dbReference>
<comment type="similarity">
    <text evidence="2 14">Belongs to the radical SAM superfamily. RlmN family.</text>
</comment>
<dbReference type="InterPro" id="IPR007197">
    <property type="entry name" value="rSAM"/>
</dbReference>
<keyword evidence="10 14" id="KW-0479">Metal-binding</keyword>
<evidence type="ECO:0000313" key="16">
    <source>
        <dbReference type="EMBL" id="HHI66292.1"/>
    </source>
</evidence>
<dbReference type="InterPro" id="IPR004383">
    <property type="entry name" value="rRNA_lsu_MTrfase_RlmN/Cfr"/>
</dbReference>
<accession>A0A7C5PRQ8</accession>
<feature type="active site" description="S-methylcysteine intermediate" evidence="14">
    <location>
        <position position="336"/>
    </location>
</feature>
<keyword evidence="8 14" id="KW-0949">S-adenosyl-L-methionine</keyword>
<evidence type="ECO:0000256" key="2">
    <source>
        <dbReference type="ARBA" id="ARBA00007544"/>
    </source>
</evidence>
<dbReference type="GO" id="GO:0070475">
    <property type="term" value="P:rRNA base methylation"/>
    <property type="evidence" value="ECO:0007669"/>
    <property type="project" value="UniProtKB-UniRule"/>
</dbReference>
<dbReference type="EC" id="2.1.1.192" evidence="14"/>
<dbReference type="InterPro" id="IPR058240">
    <property type="entry name" value="rSAM_sf"/>
</dbReference>
<feature type="binding site" evidence="14">
    <location>
        <begin position="162"/>
        <end position="163"/>
    </location>
    <ligand>
        <name>S-adenosyl-L-methionine</name>
        <dbReference type="ChEBI" id="CHEBI:59789"/>
    </ligand>
</feature>
<dbReference type="GO" id="GO:0070040">
    <property type="term" value="F:rRNA (adenine(2503)-C2-)-methyltransferase activity"/>
    <property type="evidence" value="ECO:0007669"/>
    <property type="project" value="UniProtKB-UniRule"/>
</dbReference>
<keyword evidence="9 14" id="KW-0819">tRNA processing</keyword>
<feature type="binding site" evidence="14">
    <location>
        <position position="116"/>
    </location>
    <ligand>
        <name>[4Fe-4S] cluster</name>
        <dbReference type="ChEBI" id="CHEBI:49883"/>
        <note>4Fe-4S-S-AdoMet</note>
    </ligand>
</feature>
<sequence length="356" mass="40749">MTKRSFFDLTIEELEKYFIDLNLPKYRAKQVFSWVYKNGVYDFKFMSNLSFDLRNNLDANFDLSLLKIQSLAKSNDNSIKFLFRLEKDEFVETVYIKHPNRNTVCVSSQIGCPVGCMMCSTGKLGFRRNLKASEIVLQVLTVENFIKAKTGKIDNIVFMGMGEPMLNFDNVVKAIKILSDKNGKSISPRRIVISTSGFIDGIKRLKDIKLPIKLSISLHATTDELRSKIIPVNKTYGINELIKAAEEYALASKRRVTYQYILMDSINDKEEDIVRLAKLLRGLHSHVNLIKYNQSLSDIKIRSDMQKLKFFENKLNNMGIKTTIRFSKGEDINGACGQLALLNLNEFDNNSTNYNV</sequence>
<keyword evidence="12 14" id="KW-0411">Iron-sulfur</keyword>
<dbReference type="Gene3D" id="3.20.20.70">
    <property type="entry name" value="Aldolase class I"/>
    <property type="match status" value="1"/>
</dbReference>
<keyword evidence="13 14" id="KW-1015">Disulfide bond</keyword>
<comment type="miscellaneous">
    <text evidence="14">Reaction proceeds by a ping-pong mechanism involving intermediate methylation of a conserved cysteine residue.</text>
</comment>
<evidence type="ECO:0000256" key="14">
    <source>
        <dbReference type="HAMAP-Rule" id="MF_01849"/>
    </source>
</evidence>
<keyword evidence="4 14" id="KW-0963">Cytoplasm</keyword>
<evidence type="ECO:0000256" key="6">
    <source>
        <dbReference type="ARBA" id="ARBA00022603"/>
    </source>
</evidence>
<evidence type="ECO:0000256" key="9">
    <source>
        <dbReference type="ARBA" id="ARBA00022694"/>
    </source>
</evidence>
<gene>
    <name evidence="14 16" type="primary">rlmN</name>
    <name evidence="16" type="ORF">ENL70_07080</name>
</gene>
<evidence type="ECO:0000256" key="10">
    <source>
        <dbReference type="ARBA" id="ARBA00022723"/>
    </source>
</evidence>
<evidence type="ECO:0000256" key="11">
    <source>
        <dbReference type="ARBA" id="ARBA00023004"/>
    </source>
</evidence>
<dbReference type="GO" id="GO:0002935">
    <property type="term" value="F:tRNA (adenine(37)-C2)-methyltransferase activity"/>
    <property type="evidence" value="ECO:0007669"/>
    <property type="project" value="UniProtKB-UniRule"/>
</dbReference>
<dbReference type="PANTHER" id="PTHR30544:SF5">
    <property type="entry name" value="RADICAL SAM CORE DOMAIN-CONTAINING PROTEIN"/>
    <property type="match status" value="1"/>
</dbReference>
<keyword evidence="6 14" id="KW-0489">Methyltransferase</keyword>
<evidence type="ECO:0000259" key="15">
    <source>
        <dbReference type="PROSITE" id="PS51918"/>
    </source>
</evidence>
<evidence type="ECO:0000256" key="8">
    <source>
        <dbReference type="ARBA" id="ARBA00022691"/>
    </source>
</evidence>
<dbReference type="InterPro" id="IPR013785">
    <property type="entry name" value="Aldolase_TIM"/>
</dbReference>
<comment type="subcellular location">
    <subcellularLocation>
        <location evidence="1 14">Cytoplasm</location>
    </subcellularLocation>
</comment>
<dbReference type="EMBL" id="DRUY01000242">
    <property type="protein sequence ID" value="HHI66292.1"/>
    <property type="molecule type" value="Genomic_DNA"/>
</dbReference>